<organism evidence="8 9">
    <name type="scientific">Calditerricola satsumensis</name>
    <dbReference type="NCBI Taxonomy" id="373054"/>
    <lineage>
        <taxon>Bacteria</taxon>
        <taxon>Bacillati</taxon>
        <taxon>Bacillota</taxon>
        <taxon>Bacilli</taxon>
        <taxon>Bacillales</taxon>
        <taxon>Bacillaceae</taxon>
        <taxon>Calditerricola</taxon>
    </lineage>
</organism>
<feature type="transmembrane region" description="Helical" evidence="6">
    <location>
        <begin position="286"/>
        <end position="303"/>
    </location>
</feature>
<comment type="caution">
    <text evidence="8">The sequence shown here is derived from an EMBL/GenBank/DDBJ whole genome shotgun (WGS) entry which is preliminary data.</text>
</comment>
<dbReference type="PROSITE" id="PS00217">
    <property type="entry name" value="SUGAR_TRANSPORT_2"/>
    <property type="match status" value="1"/>
</dbReference>
<proteinExistence type="predicted"/>
<dbReference type="PROSITE" id="PS00216">
    <property type="entry name" value="SUGAR_TRANSPORT_1"/>
    <property type="match status" value="1"/>
</dbReference>
<dbReference type="PROSITE" id="PS50850">
    <property type="entry name" value="MFS"/>
    <property type="match status" value="1"/>
</dbReference>
<feature type="transmembrane region" description="Helical" evidence="6">
    <location>
        <begin position="221"/>
        <end position="238"/>
    </location>
</feature>
<dbReference type="AlphaFoldDB" id="A0A8J3B914"/>
<evidence type="ECO:0000256" key="2">
    <source>
        <dbReference type="ARBA" id="ARBA00022448"/>
    </source>
</evidence>
<feature type="transmembrane region" description="Helical" evidence="6">
    <location>
        <begin position="54"/>
        <end position="74"/>
    </location>
</feature>
<dbReference type="Pfam" id="PF07690">
    <property type="entry name" value="MFS_1"/>
    <property type="match status" value="1"/>
</dbReference>
<comment type="subcellular location">
    <subcellularLocation>
        <location evidence="1">Cell membrane</location>
        <topology evidence="1">Multi-pass membrane protein</topology>
    </subcellularLocation>
</comment>
<dbReference type="EMBL" id="BMOF01000040">
    <property type="protein sequence ID" value="GGK04380.1"/>
    <property type="molecule type" value="Genomic_DNA"/>
</dbReference>
<dbReference type="CDD" id="cd17316">
    <property type="entry name" value="MFS_SV2_like"/>
    <property type="match status" value="1"/>
</dbReference>
<reference evidence="8" key="1">
    <citation type="journal article" date="2014" name="Int. J. Syst. Evol. Microbiol.">
        <title>Complete genome sequence of Corynebacterium casei LMG S-19264T (=DSM 44701T), isolated from a smear-ripened cheese.</title>
        <authorList>
            <consortium name="US DOE Joint Genome Institute (JGI-PGF)"/>
            <person name="Walter F."/>
            <person name="Albersmeier A."/>
            <person name="Kalinowski J."/>
            <person name="Ruckert C."/>
        </authorList>
    </citation>
    <scope>NUCLEOTIDE SEQUENCE</scope>
    <source>
        <strain evidence="8">JCM 14719</strain>
    </source>
</reference>
<evidence type="ECO:0000256" key="1">
    <source>
        <dbReference type="ARBA" id="ARBA00004651"/>
    </source>
</evidence>
<evidence type="ECO:0000256" key="3">
    <source>
        <dbReference type="ARBA" id="ARBA00022692"/>
    </source>
</evidence>
<feature type="transmembrane region" description="Helical" evidence="6">
    <location>
        <begin position="81"/>
        <end position="101"/>
    </location>
</feature>
<feature type="transmembrane region" description="Helical" evidence="6">
    <location>
        <begin position="258"/>
        <end position="277"/>
    </location>
</feature>
<keyword evidence="5 6" id="KW-0472">Membrane</keyword>
<feature type="transmembrane region" description="Helical" evidence="6">
    <location>
        <begin position="309"/>
        <end position="331"/>
    </location>
</feature>
<evidence type="ECO:0000313" key="8">
    <source>
        <dbReference type="EMBL" id="GGK04380.1"/>
    </source>
</evidence>
<gene>
    <name evidence="8" type="ORF">GCM10007043_18040</name>
</gene>
<dbReference type="GO" id="GO:0046943">
    <property type="term" value="F:carboxylic acid transmembrane transporter activity"/>
    <property type="evidence" value="ECO:0007669"/>
    <property type="project" value="TreeGrafter"/>
</dbReference>
<keyword evidence="4 6" id="KW-1133">Transmembrane helix</keyword>
<protein>
    <submittedName>
        <fullName evidence="8">MFS transporter</fullName>
    </submittedName>
</protein>
<evidence type="ECO:0000256" key="6">
    <source>
        <dbReference type="SAM" id="Phobius"/>
    </source>
</evidence>
<reference evidence="8" key="2">
    <citation type="submission" date="2020-09" db="EMBL/GenBank/DDBJ databases">
        <authorList>
            <person name="Sun Q."/>
            <person name="Ohkuma M."/>
        </authorList>
    </citation>
    <scope>NUCLEOTIDE SEQUENCE</scope>
    <source>
        <strain evidence="8">JCM 14719</strain>
    </source>
</reference>
<evidence type="ECO:0000259" key="7">
    <source>
        <dbReference type="PROSITE" id="PS50850"/>
    </source>
</evidence>
<feature type="transmembrane region" description="Helical" evidence="6">
    <location>
        <begin position="168"/>
        <end position="185"/>
    </location>
</feature>
<accession>A0A8J3B914</accession>
<dbReference type="InterPro" id="IPR005829">
    <property type="entry name" value="Sugar_transporter_CS"/>
</dbReference>
<evidence type="ECO:0000256" key="4">
    <source>
        <dbReference type="ARBA" id="ARBA00022989"/>
    </source>
</evidence>
<keyword evidence="9" id="KW-1185">Reference proteome</keyword>
<dbReference type="InterPro" id="IPR020846">
    <property type="entry name" value="MFS_dom"/>
</dbReference>
<keyword evidence="3 6" id="KW-0812">Transmembrane</keyword>
<evidence type="ECO:0000313" key="9">
    <source>
        <dbReference type="Proteomes" id="UP000637720"/>
    </source>
</evidence>
<feature type="transmembrane region" description="Helical" evidence="6">
    <location>
        <begin position="372"/>
        <end position="394"/>
    </location>
</feature>
<dbReference type="InterPro" id="IPR011701">
    <property type="entry name" value="MFS"/>
</dbReference>
<dbReference type="PANTHER" id="PTHR23508">
    <property type="entry name" value="CARBOXYLIC ACID TRANSPORTER PROTEIN HOMOLOG"/>
    <property type="match status" value="1"/>
</dbReference>
<name>A0A8J3B914_9BACI</name>
<sequence length="404" mass="43483">MGVRSTREPRALSWRLLGLCGVGLLFDAMEVGMLAFIFAALAKDWHLAPSVTGMLGSVNFIGMAIGAALAGLLADRFGRQRLFVGTLILYSLATGASAFAGTVAVLLALRFLAGMGLGGELPVATTYVLESAPESSRGRAVVYLNSFWAVGMLVAAFVSYFIIPAYGWQAGFLIGALPALYAVYLRRRLPETPAFQRQAARPPLLRQVGGLWGVEFRKRTAVLWLLWFAANFSYYGMFLWLPSMMVLKGYTLVRSFEYVLIMTLTQIPGYLSAAYLVERWGRKPTVVAYLLLAALSALGFGLSKSLGMLIAFGLALSFFNLGAWGAIYAFTSEQYPVRIRATGTGWAAGFGRVGSILAPYLVGLAISAGMGFAWIFGAFFAVMVLGALVVAAFGRESRPAATKP</sequence>
<dbReference type="PANTHER" id="PTHR23508:SF10">
    <property type="entry name" value="CARBOXYLIC ACID TRANSPORTER PROTEIN HOMOLOG"/>
    <property type="match status" value="1"/>
</dbReference>
<feature type="transmembrane region" description="Helical" evidence="6">
    <location>
        <begin position="343"/>
        <end position="366"/>
    </location>
</feature>
<dbReference type="SUPFAM" id="SSF103473">
    <property type="entry name" value="MFS general substrate transporter"/>
    <property type="match status" value="1"/>
</dbReference>
<evidence type="ECO:0000256" key="5">
    <source>
        <dbReference type="ARBA" id="ARBA00023136"/>
    </source>
</evidence>
<feature type="transmembrane region" description="Helical" evidence="6">
    <location>
        <begin position="107"/>
        <end position="129"/>
    </location>
</feature>
<dbReference type="RefSeq" id="WP_054671354.1">
    <property type="nucleotide sequence ID" value="NZ_BMOF01000040.1"/>
</dbReference>
<feature type="transmembrane region" description="Helical" evidence="6">
    <location>
        <begin position="12"/>
        <end position="42"/>
    </location>
</feature>
<feature type="domain" description="Major facilitator superfamily (MFS) profile" evidence="7">
    <location>
        <begin position="16"/>
        <end position="398"/>
    </location>
</feature>
<dbReference type="Gene3D" id="1.20.1250.20">
    <property type="entry name" value="MFS general substrate transporter like domains"/>
    <property type="match status" value="2"/>
</dbReference>
<dbReference type="Proteomes" id="UP000637720">
    <property type="component" value="Unassembled WGS sequence"/>
</dbReference>
<feature type="transmembrane region" description="Helical" evidence="6">
    <location>
        <begin position="141"/>
        <end position="162"/>
    </location>
</feature>
<dbReference type="GO" id="GO:0005886">
    <property type="term" value="C:plasma membrane"/>
    <property type="evidence" value="ECO:0007669"/>
    <property type="project" value="UniProtKB-SubCell"/>
</dbReference>
<keyword evidence="2" id="KW-0813">Transport</keyword>
<dbReference type="InterPro" id="IPR036259">
    <property type="entry name" value="MFS_trans_sf"/>
</dbReference>